<evidence type="ECO:0000313" key="2">
    <source>
        <dbReference type="Proteomes" id="UP000317982"/>
    </source>
</evidence>
<reference evidence="1 2" key="1">
    <citation type="submission" date="2019-07" db="EMBL/GenBank/DDBJ databases">
        <title>Cryptosporangium phraense sp. nov., isolated from plant litter.</title>
        <authorList>
            <person name="Suriyachadkun C."/>
        </authorList>
    </citation>
    <scope>NUCLEOTIDE SEQUENCE [LARGE SCALE GENOMIC DNA]</scope>
    <source>
        <strain evidence="1 2">A-T 5661</strain>
    </source>
</reference>
<dbReference type="SUPFAM" id="SSF56281">
    <property type="entry name" value="Metallo-hydrolase/oxidoreductase"/>
    <property type="match status" value="1"/>
</dbReference>
<keyword evidence="2" id="KW-1185">Reference proteome</keyword>
<proteinExistence type="predicted"/>
<dbReference type="InterPro" id="IPR052159">
    <property type="entry name" value="Competence_DNA_uptake"/>
</dbReference>
<dbReference type="OrthoDB" id="9790149at2"/>
<evidence type="ECO:0000313" key="1">
    <source>
        <dbReference type="EMBL" id="TQS39951.1"/>
    </source>
</evidence>
<sequence>MAWSLEIRHIAIAGTGDSTVIVARDDGVGAGHVAQTRTCLIDGGKGPAKGQIDGVLRGLPRGGGGGNITQLDVMVLTHYDADHMTGLRDLLSKTANAPFYGTTLIYDQGEPSALGFDENTYLGWVNAIRGRPGCTRVTRNVAADQARVNKGRYGLPLQPSNIQVRTVPAMWPLVGVAGIPNNPLLGALPAPLAVPAGPLVAANQWWHAYWLVGREILWTDAAGDPIAPAGALAAAALAPTITCVAANRYVRNDAVGGPARATYLPATLLAQGDQVKNEKSLAFEVRFGNFRYYIGGDIESPQENTIPVYLNPNDSVAGRVHVTKTSHHGAETATSRAFVDRMRPLVAVSSCGARNQFRHPRPETVWSLDGVAVAALPPATPPKPGRGTTAAQKLAWTLAPPPALPAARARRSVAHYLTGFQDPATSTSMATGTIGGLNSGDPLNILLPHDVTIRVTADQSVSNPLGSLGVGLVETIRGTATPLGLGAPAPALLDGAVLALDTAPDRAAAADAVVRFLLTQLGYAGAIAVTVAAVTAGGPLGTLVQLVRQAATNAGVPHAPASVVAAAGKYVVEAHGMALVTDRALAADRAVVDAAAVLPFGVQPLVNQAVHATGLFSVTYHEMLPAPGGPRTNIYR</sequence>
<dbReference type="PANTHER" id="PTHR30619">
    <property type="entry name" value="DNA INTERNALIZATION/COMPETENCE PROTEIN COMEC/REC2"/>
    <property type="match status" value="1"/>
</dbReference>
<evidence type="ECO:0008006" key="3">
    <source>
        <dbReference type="Google" id="ProtNLM"/>
    </source>
</evidence>
<dbReference type="PANTHER" id="PTHR30619:SF1">
    <property type="entry name" value="RECOMBINATION PROTEIN 2"/>
    <property type="match status" value="1"/>
</dbReference>
<dbReference type="InterPro" id="IPR036866">
    <property type="entry name" value="RibonucZ/Hydroxyglut_hydro"/>
</dbReference>
<comment type="caution">
    <text evidence="1">The sequence shown here is derived from an EMBL/GenBank/DDBJ whole genome shotgun (WGS) entry which is preliminary data.</text>
</comment>
<dbReference type="Gene3D" id="3.60.15.10">
    <property type="entry name" value="Ribonuclease Z/Hydroxyacylglutathione hydrolase-like"/>
    <property type="match status" value="1"/>
</dbReference>
<dbReference type="RefSeq" id="WP_142709642.1">
    <property type="nucleotide sequence ID" value="NZ_VIRS01000051.1"/>
</dbReference>
<dbReference type="Proteomes" id="UP000317982">
    <property type="component" value="Unassembled WGS sequence"/>
</dbReference>
<dbReference type="AlphaFoldDB" id="A0A545AF46"/>
<organism evidence="1 2">
    <name type="scientific">Cryptosporangium phraense</name>
    <dbReference type="NCBI Taxonomy" id="2593070"/>
    <lineage>
        <taxon>Bacteria</taxon>
        <taxon>Bacillati</taxon>
        <taxon>Actinomycetota</taxon>
        <taxon>Actinomycetes</taxon>
        <taxon>Cryptosporangiales</taxon>
        <taxon>Cryptosporangiaceae</taxon>
        <taxon>Cryptosporangium</taxon>
    </lineage>
</organism>
<name>A0A545AF46_9ACTN</name>
<dbReference type="InParanoid" id="A0A545AF46"/>
<protein>
    <recommendedName>
        <fullName evidence="3">MBL fold metallo-hydrolase</fullName>
    </recommendedName>
</protein>
<dbReference type="EMBL" id="VIRS01000051">
    <property type="protein sequence ID" value="TQS39951.1"/>
    <property type="molecule type" value="Genomic_DNA"/>
</dbReference>
<gene>
    <name evidence="1" type="ORF">FL583_37345</name>
</gene>
<accession>A0A545AF46</accession>